<dbReference type="Proteomes" id="UP000685013">
    <property type="component" value="Chromosome 12"/>
</dbReference>
<keyword evidence="1" id="KW-0812">Transmembrane</keyword>
<keyword evidence="3" id="KW-1185">Reference proteome</keyword>
<feature type="non-terminal residue" evidence="2">
    <location>
        <position position="1"/>
    </location>
</feature>
<sequence>MAELEDSQAHLPLLDSKQNRSSQATRRGDEEEEHLDRTLELLDTLLGLLGFHQSSVLSCVLSWSGFVLVGVVLPVVVLELADCAACEMFQIKDFEVNTLVSQACLAAVSLLCLSHNLRKYGIKRFLTVDRQISSLARYRKDYVKKIQGSIRLLVFWALPCFILKATQEVIRILYAEGVSSWGLSVGILLAMTISWTYLSLVSLSAAIVFHLMCNLQVIHFDEYAKLLQTESEVLFLIEEHIFLRYHLSKISHRFRIFLLLQFLVVTASQFMTLFQTTRFSAMITLINGGGFAVSSSAFCFLQLSFSNTCSYEFRLRDGIISKGDASQPRYPNGNADATSRLSTMGSTYSESDLESLDVVITMPTTTQLASYMSSYHKREAFVMYLHMNPGGITIFGWTVNRALLNTLFFIELTLITFVLGQTLVFS</sequence>
<dbReference type="Pfam" id="PF12056">
    <property type="entry name" value="DUF3537"/>
    <property type="match status" value="2"/>
</dbReference>
<evidence type="ECO:0000313" key="2">
    <source>
        <dbReference type="EMBL" id="KAG6585207.1"/>
    </source>
</evidence>
<name>A0AAV6MPK6_9ROSI</name>
<dbReference type="InterPro" id="IPR021924">
    <property type="entry name" value="DUF3537"/>
</dbReference>
<dbReference type="EMBL" id="JAGKQH010000012">
    <property type="protein sequence ID" value="KAG6585207.1"/>
    <property type="molecule type" value="Genomic_DNA"/>
</dbReference>
<feature type="transmembrane region" description="Helical" evidence="1">
    <location>
        <begin position="254"/>
        <end position="273"/>
    </location>
</feature>
<dbReference type="PANTHER" id="PTHR31963:SF2">
    <property type="entry name" value="ZINC FINGER CONSTANS-LIKE PROTEIN (DUF3537)"/>
    <property type="match status" value="1"/>
</dbReference>
<keyword evidence="1" id="KW-1133">Transmembrane helix</keyword>
<evidence type="ECO:0000256" key="1">
    <source>
        <dbReference type="SAM" id="Phobius"/>
    </source>
</evidence>
<gene>
    <name evidence="2" type="ORF">SDJN03_17940</name>
</gene>
<feature type="transmembrane region" description="Helical" evidence="1">
    <location>
        <begin position="406"/>
        <end position="425"/>
    </location>
</feature>
<dbReference type="AlphaFoldDB" id="A0AAV6MPK6"/>
<reference evidence="2 3" key="1">
    <citation type="journal article" date="2021" name="Hortic Res">
        <title>The domestication of Cucurbita argyrosperma as revealed by the genome of its wild relative.</title>
        <authorList>
            <person name="Barrera-Redondo J."/>
            <person name="Sanchez-de la Vega G."/>
            <person name="Aguirre-Liguori J.A."/>
            <person name="Castellanos-Morales G."/>
            <person name="Gutierrez-Guerrero Y.T."/>
            <person name="Aguirre-Dugua X."/>
            <person name="Aguirre-Planter E."/>
            <person name="Tenaillon M.I."/>
            <person name="Lira-Saade R."/>
            <person name="Eguiarte L.E."/>
        </authorList>
    </citation>
    <scope>NUCLEOTIDE SEQUENCE [LARGE SCALE GENOMIC DNA]</scope>
    <source>
        <strain evidence="2">JBR-2021</strain>
    </source>
</reference>
<evidence type="ECO:0000313" key="3">
    <source>
        <dbReference type="Proteomes" id="UP000685013"/>
    </source>
</evidence>
<feature type="transmembrane region" description="Helical" evidence="1">
    <location>
        <begin position="148"/>
        <end position="165"/>
    </location>
</feature>
<accession>A0AAV6MPK6</accession>
<dbReference type="PANTHER" id="PTHR31963">
    <property type="entry name" value="RAS GUANINE NUCLEOTIDE EXCHANGE FACTOR K"/>
    <property type="match status" value="1"/>
</dbReference>
<organism evidence="2 3">
    <name type="scientific">Cucurbita argyrosperma subsp. sororia</name>
    <dbReference type="NCBI Taxonomy" id="37648"/>
    <lineage>
        <taxon>Eukaryota</taxon>
        <taxon>Viridiplantae</taxon>
        <taxon>Streptophyta</taxon>
        <taxon>Embryophyta</taxon>
        <taxon>Tracheophyta</taxon>
        <taxon>Spermatophyta</taxon>
        <taxon>Magnoliopsida</taxon>
        <taxon>eudicotyledons</taxon>
        <taxon>Gunneridae</taxon>
        <taxon>Pentapetalae</taxon>
        <taxon>rosids</taxon>
        <taxon>fabids</taxon>
        <taxon>Cucurbitales</taxon>
        <taxon>Cucurbitaceae</taxon>
        <taxon>Cucurbiteae</taxon>
        <taxon>Cucurbita</taxon>
    </lineage>
</organism>
<feature type="transmembrane region" description="Helical" evidence="1">
    <location>
        <begin position="98"/>
        <end position="117"/>
    </location>
</feature>
<keyword evidence="1" id="KW-0472">Membrane</keyword>
<feature type="transmembrane region" description="Helical" evidence="1">
    <location>
        <begin position="279"/>
        <end position="301"/>
    </location>
</feature>
<protein>
    <submittedName>
        <fullName evidence="2">Uncharacterized protein</fullName>
    </submittedName>
</protein>
<proteinExistence type="predicted"/>
<feature type="transmembrane region" description="Helical" evidence="1">
    <location>
        <begin position="56"/>
        <end position="78"/>
    </location>
</feature>
<feature type="transmembrane region" description="Helical" evidence="1">
    <location>
        <begin position="185"/>
        <end position="209"/>
    </location>
</feature>
<comment type="caution">
    <text evidence="2">The sequence shown here is derived from an EMBL/GenBank/DDBJ whole genome shotgun (WGS) entry which is preliminary data.</text>
</comment>